<dbReference type="RefSeq" id="XP_028469103.1">
    <property type="nucleotide sequence ID" value="XM_028613994.1"/>
</dbReference>
<dbReference type="GeneID" id="39582472"/>
<dbReference type="AlphaFoldDB" id="A0A3N2Q3K4"/>
<feature type="signal peptide" evidence="1">
    <location>
        <begin position="1"/>
        <end position="20"/>
    </location>
</feature>
<reference evidence="2 3" key="1">
    <citation type="journal article" date="2018" name="Mol. Ecol.">
        <title>The obligate alkalophilic soda-lake fungus Sodiomyces alkalinus has shifted to a protein diet.</title>
        <authorList>
            <person name="Grum-Grzhimaylo A.A."/>
            <person name="Falkoski D.L."/>
            <person name="van den Heuvel J."/>
            <person name="Valero-Jimenez C.A."/>
            <person name="Min B."/>
            <person name="Choi I.G."/>
            <person name="Lipzen A."/>
            <person name="Daum C.G."/>
            <person name="Aanen D.K."/>
            <person name="Tsang A."/>
            <person name="Henrissat B."/>
            <person name="Bilanenko E.N."/>
            <person name="de Vries R.P."/>
            <person name="van Kan J.A.L."/>
            <person name="Grigoriev I.V."/>
            <person name="Debets A.J.M."/>
        </authorList>
    </citation>
    <scope>NUCLEOTIDE SEQUENCE [LARGE SCALE GENOMIC DNA]</scope>
    <source>
        <strain evidence="2 3">F11</strain>
    </source>
</reference>
<keyword evidence="3" id="KW-1185">Reference proteome</keyword>
<sequence>MSMALAIWPVSLHLDILANSQTVYLDRENGHIRFTYVTAIPGPKEDLRTNELCRSLRSQFRLAGIVSSKYGYKFTEVRINMNTTCPFSTYLRSAVWLLCRSTTYVIVNLMVVLRVNHVSEYGFGSKEHMPPSLPSFTFTIMSVPGCQSDRSDLRLVPDDAPMTRYGYVGRLNPSGIA</sequence>
<proteinExistence type="predicted"/>
<protein>
    <submittedName>
        <fullName evidence="2">Uncharacterized protein</fullName>
    </submittedName>
</protein>
<evidence type="ECO:0000313" key="2">
    <source>
        <dbReference type="EMBL" id="ROT41297.1"/>
    </source>
</evidence>
<dbReference type="EMBL" id="ML119052">
    <property type="protein sequence ID" value="ROT41297.1"/>
    <property type="molecule type" value="Genomic_DNA"/>
</dbReference>
<dbReference type="Proteomes" id="UP000272025">
    <property type="component" value="Unassembled WGS sequence"/>
</dbReference>
<feature type="chain" id="PRO_5018053726" evidence="1">
    <location>
        <begin position="21"/>
        <end position="177"/>
    </location>
</feature>
<gene>
    <name evidence="2" type="ORF">SODALDRAFT_357334</name>
</gene>
<organism evidence="2 3">
    <name type="scientific">Sodiomyces alkalinus (strain CBS 110278 / VKM F-3762 / F11)</name>
    <name type="common">Alkaliphilic filamentous fungus</name>
    <dbReference type="NCBI Taxonomy" id="1314773"/>
    <lineage>
        <taxon>Eukaryota</taxon>
        <taxon>Fungi</taxon>
        <taxon>Dikarya</taxon>
        <taxon>Ascomycota</taxon>
        <taxon>Pezizomycotina</taxon>
        <taxon>Sordariomycetes</taxon>
        <taxon>Hypocreomycetidae</taxon>
        <taxon>Glomerellales</taxon>
        <taxon>Plectosphaerellaceae</taxon>
        <taxon>Sodiomyces</taxon>
    </lineage>
</organism>
<evidence type="ECO:0000256" key="1">
    <source>
        <dbReference type="SAM" id="SignalP"/>
    </source>
</evidence>
<name>A0A3N2Q3K4_SODAK</name>
<evidence type="ECO:0000313" key="3">
    <source>
        <dbReference type="Proteomes" id="UP000272025"/>
    </source>
</evidence>
<keyword evidence="1" id="KW-0732">Signal</keyword>
<accession>A0A3N2Q3K4</accession>